<proteinExistence type="predicted"/>
<dbReference type="Proteomes" id="UP000186817">
    <property type="component" value="Unassembled WGS sequence"/>
</dbReference>
<sequence length="122" mass="13774">MIFHTSKGKRGNQEISNFFASLTPDDQAVLRENSVLHGRLNHAAEVMCKMLCYWPAKKSVGHVVSALQNLQRRTGRGRGWSRQTTPCRSDKTSMAKSRLEKGSQGTELRQLQRHMEGKMAFG</sequence>
<protein>
    <submittedName>
        <fullName evidence="2">Uncharacterized protein</fullName>
    </submittedName>
</protein>
<evidence type="ECO:0000313" key="2">
    <source>
        <dbReference type="EMBL" id="OLQ13283.1"/>
    </source>
</evidence>
<dbReference type="AlphaFoldDB" id="A0A1Q9F0W8"/>
<evidence type="ECO:0000313" key="3">
    <source>
        <dbReference type="Proteomes" id="UP000186817"/>
    </source>
</evidence>
<organism evidence="2 3">
    <name type="scientific">Symbiodinium microadriaticum</name>
    <name type="common">Dinoflagellate</name>
    <name type="synonym">Zooxanthella microadriatica</name>
    <dbReference type="NCBI Taxonomy" id="2951"/>
    <lineage>
        <taxon>Eukaryota</taxon>
        <taxon>Sar</taxon>
        <taxon>Alveolata</taxon>
        <taxon>Dinophyceae</taxon>
        <taxon>Suessiales</taxon>
        <taxon>Symbiodiniaceae</taxon>
        <taxon>Symbiodinium</taxon>
    </lineage>
</organism>
<dbReference type="EMBL" id="LSRX01000030">
    <property type="protein sequence ID" value="OLQ13283.1"/>
    <property type="molecule type" value="Genomic_DNA"/>
</dbReference>
<feature type="compositionally biased region" description="Basic and acidic residues" evidence="1">
    <location>
        <begin position="88"/>
        <end position="101"/>
    </location>
</feature>
<gene>
    <name evidence="2" type="ORF">AK812_SmicGene2735</name>
</gene>
<keyword evidence="3" id="KW-1185">Reference proteome</keyword>
<evidence type="ECO:0000256" key="1">
    <source>
        <dbReference type="SAM" id="MobiDB-lite"/>
    </source>
</evidence>
<name>A0A1Q9F0W8_SYMMI</name>
<accession>A0A1Q9F0W8</accession>
<feature type="region of interest" description="Disordered" evidence="1">
    <location>
        <begin position="73"/>
        <end position="108"/>
    </location>
</feature>
<comment type="caution">
    <text evidence="2">The sequence shown here is derived from an EMBL/GenBank/DDBJ whole genome shotgun (WGS) entry which is preliminary data.</text>
</comment>
<reference evidence="2 3" key="1">
    <citation type="submission" date="2016-02" db="EMBL/GenBank/DDBJ databases">
        <title>Genome analysis of coral dinoflagellate symbionts highlights evolutionary adaptations to a symbiotic lifestyle.</title>
        <authorList>
            <person name="Aranda M."/>
            <person name="Li Y."/>
            <person name="Liew Y.J."/>
            <person name="Baumgarten S."/>
            <person name="Simakov O."/>
            <person name="Wilson M."/>
            <person name="Piel J."/>
            <person name="Ashoor H."/>
            <person name="Bougouffa S."/>
            <person name="Bajic V.B."/>
            <person name="Ryu T."/>
            <person name="Ravasi T."/>
            <person name="Bayer T."/>
            <person name="Micklem G."/>
            <person name="Kim H."/>
            <person name="Bhak J."/>
            <person name="Lajeunesse T.C."/>
            <person name="Voolstra C.R."/>
        </authorList>
    </citation>
    <scope>NUCLEOTIDE SEQUENCE [LARGE SCALE GENOMIC DNA]</scope>
    <source>
        <strain evidence="2 3">CCMP2467</strain>
    </source>
</reference>